<protein>
    <submittedName>
        <fullName evidence="1">Uncharacterized protein</fullName>
    </submittedName>
</protein>
<proteinExistence type="predicted"/>
<dbReference type="EMBL" id="BAAAGX010000009">
    <property type="protein sequence ID" value="GAA0237391.1"/>
    <property type="molecule type" value="Genomic_DNA"/>
</dbReference>
<keyword evidence="2" id="KW-1185">Reference proteome</keyword>
<accession>A0ABN0U3E1</accession>
<name>A0ABN0U3E1_9ACTN</name>
<comment type="caution">
    <text evidence="1">The sequence shown here is derived from an EMBL/GenBank/DDBJ whole genome shotgun (WGS) entry which is preliminary data.</text>
</comment>
<evidence type="ECO:0000313" key="2">
    <source>
        <dbReference type="Proteomes" id="UP001500967"/>
    </source>
</evidence>
<reference evidence="1 2" key="1">
    <citation type="journal article" date="2019" name="Int. J. Syst. Evol. Microbiol.">
        <title>The Global Catalogue of Microorganisms (GCM) 10K type strain sequencing project: providing services to taxonomists for standard genome sequencing and annotation.</title>
        <authorList>
            <consortium name="The Broad Institute Genomics Platform"/>
            <consortium name="The Broad Institute Genome Sequencing Center for Infectious Disease"/>
            <person name="Wu L."/>
            <person name="Ma J."/>
        </authorList>
    </citation>
    <scope>NUCLEOTIDE SEQUENCE [LARGE SCALE GENOMIC DNA]</scope>
    <source>
        <strain evidence="1 2">JCM 10425</strain>
    </source>
</reference>
<organism evidence="1 2">
    <name type="scientific">Cryptosporangium japonicum</name>
    <dbReference type="NCBI Taxonomy" id="80872"/>
    <lineage>
        <taxon>Bacteria</taxon>
        <taxon>Bacillati</taxon>
        <taxon>Actinomycetota</taxon>
        <taxon>Actinomycetes</taxon>
        <taxon>Cryptosporangiales</taxon>
        <taxon>Cryptosporangiaceae</taxon>
        <taxon>Cryptosporangium</taxon>
    </lineage>
</organism>
<gene>
    <name evidence="1" type="ORF">GCM10009539_23330</name>
</gene>
<dbReference type="Proteomes" id="UP001500967">
    <property type="component" value="Unassembled WGS sequence"/>
</dbReference>
<evidence type="ECO:0000313" key="1">
    <source>
        <dbReference type="EMBL" id="GAA0237391.1"/>
    </source>
</evidence>
<sequence>MRGVSDRPNSTKELIVHSWIKRGTCVGVLSAGLVVSAAAGASAAVTPVVVGQGGTGGQGGNNNEVVGSGNTVANGGHGGTTDAPVHTTVPATLGMPIALPGLELPAEVRQLLGARGAWLAALSQH</sequence>